<dbReference type="AlphaFoldDB" id="A0A212FNE7"/>
<feature type="non-terminal residue" evidence="2">
    <location>
        <position position="1"/>
    </location>
</feature>
<sequence length="108" mass="12757">LLSNAPLFDAYQENLQEKDNLILDYEKQFENMNKKSKQIVEENKAFADKVNALEEELVRVRQSYKKLIVEKETGDIERATMLERAEKAESKLKEVYQLYEDKSKLLII</sequence>
<feature type="coiled-coil region" evidence="1">
    <location>
        <begin position="8"/>
        <end position="102"/>
    </location>
</feature>
<reference evidence="2 3" key="1">
    <citation type="journal article" date="2011" name="Cell">
        <title>The monarch butterfly genome yields insights into long-distance migration.</title>
        <authorList>
            <person name="Zhan S."/>
            <person name="Merlin C."/>
            <person name="Boore J.L."/>
            <person name="Reppert S.M."/>
        </authorList>
    </citation>
    <scope>NUCLEOTIDE SEQUENCE [LARGE SCALE GENOMIC DNA]</scope>
    <source>
        <strain evidence="2">F-2</strain>
    </source>
</reference>
<evidence type="ECO:0000256" key="1">
    <source>
        <dbReference type="SAM" id="Coils"/>
    </source>
</evidence>
<protein>
    <submittedName>
        <fullName evidence="2">Uncharacterized protein</fullName>
    </submittedName>
</protein>
<organism evidence="2 3">
    <name type="scientific">Danaus plexippus plexippus</name>
    <dbReference type="NCBI Taxonomy" id="278856"/>
    <lineage>
        <taxon>Eukaryota</taxon>
        <taxon>Metazoa</taxon>
        <taxon>Ecdysozoa</taxon>
        <taxon>Arthropoda</taxon>
        <taxon>Hexapoda</taxon>
        <taxon>Insecta</taxon>
        <taxon>Pterygota</taxon>
        <taxon>Neoptera</taxon>
        <taxon>Endopterygota</taxon>
        <taxon>Lepidoptera</taxon>
        <taxon>Glossata</taxon>
        <taxon>Ditrysia</taxon>
        <taxon>Papilionoidea</taxon>
        <taxon>Nymphalidae</taxon>
        <taxon>Danainae</taxon>
        <taxon>Danaini</taxon>
        <taxon>Danaina</taxon>
        <taxon>Danaus</taxon>
        <taxon>Danaus</taxon>
    </lineage>
</organism>
<comment type="caution">
    <text evidence="2">The sequence shown here is derived from an EMBL/GenBank/DDBJ whole genome shotgun (WGS) entry which is preliminary data.</text>
</comment>
<accession>A0A212FNE7</accession>
<dbReference type="InParanoid" id="A0A212FNE7"/>
<gene>
    <name evidence="2" type="ORF">KGM_204862B</name>
</gene>
<dbReference type="EMBL" id="AGBW02005876">
    <property type="protein sequence ID" value="OWR55257.1"/>
    <property type="molecule type" value="Genomic_DNA"/>
</dbReference>
<name>A0A212FNE7_DANPL</name>
<dbReference type="STRING" id="278856.A0A212FNE7"/>
<dbReference type="Proteomes" id="UP000007151">
    <property type="component" value="Unassembled WGS sequence"/>
</dbReference>
<evidence type="ECO:0000313" key="2">
    <source>
        <dbReference type="EMBL" id="OWR55257.1"/>
    </source>
</evidence>
<proteinExistence type="predicted"/>
<keyword evidence="3" id="KW-1185">Reference proteome</keyword>
<dbReference type="KEGG" id="dpl:KGM_204862B"/>
<evidence type="ECO:0000313" key="3">
    <source>
        <dbReference type="Proteomes" id="UP000007151"/>
    </source>
</evidence>
<keyword evidence="1" id="KW-0175">Coiled coil</keyword>